<dbReference type="PROSITE" id="PS51918">
    <property type="entry name" value="RADICAL_SAM"/>
    <property type="match status" value="1"/>
</dbReference>
<evidence type="ECO:0000313" key="3">
    <source>
        <dbReference type="EMBL" id="KUK47124.1"/>
    </source>
</evidence>
<evidence type="ECO:0000259" key="2">
    <source>
        <dbReference type="PROSITE" id="PS51918"/>
    </source>
</evidence>
<dbReference type="InterPro" id="IPR058240">
    <property type="entry name" value="rSAM_sf"/>
</dbReference>
<accession>A0A101FZ14</accession>
<dbReference type="PANTHER" id="PTHR13932:SF5">
    <property type="entry name" value="RADICAL S-ADENOSYL METHIONINE DOMAIN-CONTAINING PROTEIN 1, MITOCHONDRIAL"/>
    <property type="match status" value="1"/>
</dbReference>
<dbReference type="InterPro" id="IPR007197">
    <property type="entry name" value="rSAM"/>
</dbReference>
<name>A0A101FZ14_9CHLR</name>
<sequence>MEANPADIQPSKVSLWQAAGINRLSIGMQSARDKELALLGRRHRWLDVQQAVQVAKDAGFTNINLDVMFGLPGQTMRHWQSTVKKVLRLAPTHLSLYALTVEEGTPIARKMTSGQVPMVDEDLAGDMYEWVMEFLPQYGFEQYEISNWAKQDNDVDYCCQHNLLYWRNATYLGLGVAAHSHYGQQRWSNKTDILEYIQTVDEAAAFALPELPCPWGDMFEELSLSEEMNDTAMMGLRLVKEGLRNDLFIQKFGCSLFEVYHDQIEELCNEGLLEVDYDCKGSIHLTRRGCMVGNQVFMRFLSG</sequence>
<proteinExistence type="predicted"/>
<dbReference type="InterPro" id="IPR010723">
    <property type="entry name" value="HemN_C"/>
</dbReference>
<dbReference type="GO" id="GO:0051539">
    <property type="term" value="F:4 iron, 4 sulfur cluster binding"/>
    <property type="evidence" value="ECO:0007669"/>
    <property type="project" value="TreeGrafter"/>
</dbReference>
<reference evidence="3 4" key="1">
    <citation type="journal article" date="2015" name="MBio">
        <title>Genome-Resolved Metagenomic Analysis Reveals Roles for Candidate Phyla and Other Microbial Community Members in Biogeochemical Transformations in Oil Reservoirs.</title>
        <authorList>
            <person name="Hu P."/>
            <person name="Tom L."/>
            <person name="Singh A."/>
            <person name="Thomas B.C."/>
            <person name="Baker B.J."/>
            <person name="Piceno Y.M."/>
            <person name="Andersen G.L."/>
            <person name="Banfield J.F."/>
        </authorList>
    </citation>
    <scope>NUCLEOTIDE SEQUENCE [LARGE SCALE GENOMIC DNA]</scope>
    <source>
        <strain evidence="3">46_16</strain>
    </source>
</reference>
<dbReference type="Pfam" id="PF06969">
    <property type="entry name" value="HemN_C"/>
    <property type="match status" value="1"/>
</dbReference>
<dbReference type="GO" id="GO:0006779">
    <property type="term" value="P:porphyrin-containing compound biosynthetic process"/>
    <property type="evidence" value="ECO:0007669"/>
    <property type="project" value="TreeGrafter"/>
</dbReference>
<organism evidence="3 4">
    <name type="scientific">Anaerolinea thermophila</name>
    <dbReference type="NCBI Taxonomy" id="167964"/>
    <lineage>
        <taxon>Bacteria</taxon>
        <taxon>Bacillati</taxon>
        <taxon>Chloroflexota</taxon>
        <taxon>Anaerolineae</taxon>
        <taxon>Anaerolineales</taxon>
        <taxon>Anaerolineaceae</taxon>
        <taxon>Anaerolinea</taxon>
    </lineage>
</organism>
<dbReference type="Pfam" id="PF04055">
    <property type="entry name" value="Radical_SAM"/>
    <property type="match status" value="1"/>
</dbReference>
<gene>
    <name evidence="3" type="ORF">XD73_0070</name>
</gene>
<dbReference type="SUPFAM" id="SSF102114">
    <property type="entry name" value="Radical SAM enzymes"/>
    <property type="match status" value="1"/>
</dbReference>
<dbReference type="AlphaFoldDB" id="A0A101FZ14"/>
<comment type="caution">
    <text evidence="3">The sequence shown here is derived from an EMBL/GenBank/DDBJ whole genome shotgun (WGS) entry which is preliminary data.</text>
</comment>
<dbReference type="SMART" id="SM00729">
    <property type="entry name" value="Elp3"/>
    <property type="match status" value="1"/>
</dbReference>
<dbReference type="EMBL" id="LGFU01000001">
    <property type="protein sequence ID" value="KUK47124.1"/>
    <property type="molecule type" value="Genomic_DNA"/>
</dbReference>
<feature type="domain" description="Radical SAM core" evidence="2">
    <location>
        <begin position="1"/>
        <end position="141"/>
    </location>
</feature>
<dbReference type="InterPro" id="IPR034505">
    <property type="entry name" value="Coproporphyrinogen-III_oxidase"/>
</dbReference>
<dbReference type="Gene3D" id="3.30.750.200">
    <property type="match status" value="1"/>
</dbReference>
<dbReference type="GO" id="GO:0003824">
    <property type="term" value="F:catalytic activity"/>
    <property type="evidence" value="ECO:0007669"/>
    <property type="project" value="InterPro"/>
</dbReference>
<dbReference type="Proteomes" id="UP000064249">
    <property type="component" value="Unassembled WGS sequence"/>
</dbReference>
<dbReference type="PANTHER" id="PTHR13932">
    <property type="entry name" value="COPROPORPHYRINIGEN III OXIDASE"/>
    <property type="match status" value="1"/>
</dbReference>
<dbReference type="InterPro" id="IPR006638">
    <property type="entry name" value="Elp3/MiaA/NifB-like_rSAM"/>
</dbReference>
<protein>
    <recommendedName>
        <fullName evidence="1">Heme chaperone HemW</fullName>
    </recommendedName>
</protein>
<evidence type="ECO:0000256" key="1">
    <source>
        <dbReference type="ARBA" id="ARBA00017228"/>
    </source>
</evidence>
<evidence type="ECO:0000313" key="4">
    <source>
        <dbReference type="Proteomes" id="UP000064249"/>
    </source>
</evidence>
<dbReference type="GO" id="GO:0005737">
    <property type="term" value="C:cytoplasm"/>
    <property type="evidence" value="ECO:0007669"/>
    <property type="project" value="TreeGrafter"/>
</dbReference>